<dbReference type="InterPro" id="IPR010255">
    <property type="entry name" value="Haem_peroxidase_sf"/>
</dbReference>
<reference evidence="2" key="2">
    <citation type="submission" date="2022-06" db="UniProtKB">
        <authorList>
            <consortium name="EnsemblMetazoa"/>
        </authorList>
    </citation>
    <scope>IDENTIFICATION</scope>
</reference>
<dbReference type="PANTHER" id="PTHR11475:SF125">
    <property type="entry name" value="GH11385P"/>
    <property type="match status" value="1"/>
</dbReference>
<protein>
    <submittedName>
        <fullName evidence="2">Uncharacterized protein</fullName>
    </submittedName>
</protein>
<keyword evidence="1" id="KW-0575">Peroxidase</keyword>
<dbReference type="GO" id="GO:0004601">
    <property type="term" value="F:peroxidase activity"/>
    <property type="evidence" value="ECO:0007669"/>
    <property type="project" value="UniProtKB-KW"/>
</dbReference>
<dbReference type="InterPro" id="IPR019791">
    <property type="entry name" value="Haem_peroxidase_animal"/>
</dbReference>
<dbReference type="PROSITE" id="PS50292">
    <property type="entry name" value="PEROXIDASE_3"/>
    <property type="match status" value="1"/>
</dbReference>
<organism evidence="2 3">
    <name type="scientific">Acyrthosiphon pisum</name>
    <name type="common">Pea aphid</name>
    <dbReference type="NCBI Taxonomy" id="7029"/>
    <lineage>
        <taxon>Eukaryota</taxon>
        <taxon>Metazoa</taxon>
        <taxon>Ecdysozoa</taxon>
        <taxon>Arthropoda</taxon>
        <taxon>Hexapoda</taxon>
        <taxon>Insecta</taxon>
        <taxon>Pterygota</taxon>
        <taxon>Neoptera</taxon>
        <taxon>Paraneoptera</taxon>
        <taxon>Hemiptera</taxon>
        <taxon>Sternorrhyncha</taxon>
        <taxon>Aphidomorpha</taxon>
        <taxon>Aphidoidea</taxon>
        <taxon>Aphididae</taxon>
        <taxon>Macrosiphini</taxon>
        <taxon>Acyrthosiphon</taxon>
    </lineage>
</organism>
<keyword evidence="3" id="KW-1185">Reference proteome</keyword>
<dbReference type="AlphaFoldDB" id="A0A8R2NMR1"/>
<dbReference type="Pfam" id="PF03098">
    <property type="entry name" value="An_peroxidase"/>
    <property type="match status" value="1"/>
</dbReference>
<dbReference type="InterPro" id="IPR037120">
    <property type="entry name" value="Haem_peroxidase_sf_animal"/>
</dbReference>
<evidence type="ECO:0000313" key="2">
    <source>
        <dbReference type="EnsemblMetazoa" id="XP_029341404.1"/>
    </source>
</evidence>
<dbReference type="GeneID" id="115033267"/>
<keyword evidence="1" id="KW-0560">Oxidoreductase</keyword>
<name>A0A8R2NMR1_ACYPI</name>
<dbReference type="EnsemblMetazoa" id="XM_029485544.1">
    <property type="protein sequence ID" value="XP_029341404.1"/>
    <property type="gene ID" value="LOC115033267"/>
</dbReference>
<dbReference type="Gene3D" id="1.10.640.10">
    <property type="entry name" value="Haem peroxidase domain superfamily, animal type"/>
    <property type="match status" value="1"/>
</dbReference>
<dbReference type="PANTHER" id="PTHR11475">
    <property type="entry name" value="OXIDASE/PEROXIDASE"/>
    <property type="match status" value="1"/>
</dbReference>
<proteinExistence type="predicted"/>
<dbReference type="OrthoDB" id="823504at2759"/>
<dbReference type="GO" id="GO:0006979">
    <property type="term" value="P:response to oxidative stress"/>
    <property type="evidence" value="ECO:0007669"/>
    <property type="project" value="InterPro"/>
</dbReference>
<accession>A0A8R2NMR1</accession>
<evidence type="ECO:0000313" key="3">
    <source>
        <dbReference type="Proteomes" id="UP000007819"/>
    </source>
</evidence>
<dbReference type="SUPFAM" id="SSF48113">
    <property type="entry name" value="Heme-dependent peroxidases"/>
    <property type="match status" value="1"/>
</dbReference>
<dbReference type="KEGG" id="api:115033267"/>
<dbReference type="Proteomes" id="UP000007819">
    <property type="component" value="Chromosome X"/>
</dbReference>
<dbReference type="RefSeq" id="XP_029341404.1">
    <property type="nucleotide sequence ID" value="XM_029485544.1"/>
</dbReference>
<reference evidence="3" key="1">
    <citation type="submission" date="2010-06" db="EMBL/GenBank/DDBJ databases">
        <authorList>
            <person name="Jiang H."/>
            <person name="Abraham K."/>
            <person name="Ali S."/>
            <person name="Alsbrooks S.L."/>
            <person name="Anim B.N."/>
            <person name="Anosike U.S."/>
            <person name="Attaway T."/>
            <person name="Bandaranaike D.P."/>
            <person name="Battles P.K."/>
            <person name="Bell S.N."/>
            <person name="Bell A.V."/>
            <person name="Beltran B."/>
            <person name="Bickham C."/>
            <person name="Bustamante Y."/>
            <person name="Caleb T."/>
            <person name="Canada A."/>
            <person name="Cardenas V."/>
            <person name="Carter K."/>
            <person name="Chacko J."/>
            <person name="Chandrabose M.N."/>
            <person name="Chavez D."/>
            <person name="Chavez A."/>
            <person name="Chen L."/>
            <person name="Chu H.-S."/>
            <person name="Claassen K.J."/>
            <person name="Cockrell R."/>
            <person name="Collins M."/>
            <person name="Cooper J.A."/>
            <person name="Cree A."/>
            <person name="Curry S.M."/>
            <person name="Da Y."/>
            <person name="Dao M.D."/>
            <person name="Das B."/>
            <person name="Davila M.-L."/>
            <person name="Davy-Carroll L."/>
            <person name="Denson S."/>
            <person name="Dinh H."/>
            <person name="Ebong V.E."/>
            <person name="Edwards J.R."/>
            <person name="Egan A."/>
            <person name="El-Daye J."/>
            <person name="Escobedo L."/>
            <person name="Fernandez S."/>
            <person name="Fernando P.R."/>
            <person name="Flagg N."/>
            <person name="Forbes L.D."/>
            <person name="Fowler R.G."/>
            <person name="Fu Q."/>
            <person name="Gabisi R.A."/>
            <person name="Ganer J."/>
            <person name="Garbino Pronczuk A."/>
            <person name="Garcia R.M."/>
            <person name="Garner T."/>
            <person name="Garrett T.E."/>
            <person name="Gonzalez D.A."/>
            <person name="Hamid H."/>
            <person name="Hawkins E.S."/>
            <person name="Hirani K."/>
            <person name="Hogues M.E."/>
            <person name="Hollins B."/>
            <person name="Hsiao C.-H."/>
            <person name="Jabil R."/>
            <person name="James M.L."/>
            <person name="Jhangiani S.N."/>
            <person name="Johnson B."/>
            <person name="Johnson Q."/>
            <person name="Joshi V."/>
            <person name="Kalu J.B."/>
            <person name="Kam C."/>
            <person name="Kashfia A."/>
            <person name="Keebler J."/>
            <person name="Kisamo H."/>
            <person name="Kovar C.L."/>
            <person name="Lago L.A."/>
            <person name="Lai C.-Y."/>
            <person name="Laidlaw J."/>
            <person name="Lara F."/>
            <person name="Le T.-K."/>
            <person name="Lee S.L."/>
            <person name="Legall F.H."/>
            <person name="Lemon S.J."/>
            <person name="Lewis L.R."/>
            <person name="Li B."/>
            <person name="Liu Y."/>
            <person name="Liu Y.-S."/>
            <person name="Lopez J."/>
            <person name="Lozado R.J."/>
            <person name="Lu J."/>
            <person name="Madu R.C."/>
            <person name="Maheshwari M."/>
            <person name="Maheshwari R."/>
            <person name="Malloy K."/>
            <person name="Martinez E."/>
            <person name="Mathew T."/>
            <person name="Mercado I.C."/>
            <person name="Mercado C."/>
            <person name="Meyer B."/>
            <person name="Montgomery K."/>
            <person name="Morgan M.B."/>
            <person name="Munidasa M."/>
            <person name="Nazareth L.V."/>
            <person name="Nelson J."/>
            <person name="Ng B.M."/>
            <person name="Nguyen N.B."/>
            <person name="Nguyen P.Q."/>
            <person name="Nguyen T."/>
            <person name="Obregon M."/>
            <person name="Okwuonu G.O."/>
            <person name="Onwere C.G."/>
            <person name="Orozco G."/>
            <person name="Parra A."/>
            <person name="Patel S."/>
            <person name="Patil S."/>
            <person name="Perez A."/>
            <person name="Perez Y."/>
            <person name="Pham C."/>
            <person name="Primus E.L."/>
            <person name="Pu L.-L."/>
            <person name="Puazo M."/>
            <person name="Qin X."/>
            <person name="Quiroz J.B."/>
            <person name="Reese J."/>
            <person name="Richards S."/>
            <person name="Rives C.M."/>
            <person name="Robberts R."/>
            <person name="Ruiz S.J."/>
            <person name="Ruiz M.J."/>
            <person name="Santibanez J."/>
            <person name="Schneider B.W."/>
            <person name="Sisson I."/>
            <person name="Smith M."/>
            <person name="Sodergren E."/>
            <person name="Song X.-Z."/>
            <person name="Song B.B."/>
            <person name="Summersgill H."/>
            <person name="Thelus R."/>
            <person name="Thornton R.D."/>
            <person name="Trejos Z.Y."/>
            <person name="Usmani K."/>
            <person name="Vattathil S."/>
            <person name="Villasana D."/>
            <person name="Walker D.L."/>
            <person name="Wang S."/>
            <person name="Wang K."/>
            <person name="White C.S."/>
            <person name="Williams A.C."/>
            <person name="Williamson J."/>
            <person name="Wilson K."/>
            <person name="Woghiren I.O."/>
            <person name="Woodworth J.R."/>
            <person name="Worley K.C."/>
            <person name="Wright R.A."/>
            <person name="Wu W."/>
            <person name="Young L."/>
            <person name="Zhang L."/>
            <person name="Zhang J."/>
            <person name="Zhu Y."/>
            <person name="Muzny D.M."/>
            <person name="Weinstock G."/>
            <person name="Gibbs R.A."/>
        </authorList>
    </citation>
    <scope>NUCLEOTIDE SEQUENCE [LARGE SCALE GENOMIC DNA]</scope>
    <source>
        <strain evidence="3">LSR1</strain>
    </source>
</reference>
<evidence type="ECO:0000256" key="1">
    <source>
        <dbReference type="ARBA" id="ARBA00022559"/>
    </source>
</evidence>
<sequence length="149" mass="17112">MHNLNYYFRYNNSAIQCAKQLTKIKLDRTSLGEMCLSEYYNKTACIGKNLMYRSADGSCNNLKHSSLGKSTTAYKRLLSPIYLNGVNTVRTIDLPGPRYLSNVLLKEEHTPDPVKTMAMAYWTMFIGHDLSHTAMSNMSRIKYITVYIY</sequence>
<dbReference type="GO" id="GO:0020037">
    <property type="term" value="F:heme binding"/>
    <property type="evidence" value="ECO:0007669"/>
    <property type="project" value="InterPro"/>
</dbReference>